<reference evidence="2 3" key="1">
    <citation type="journal article" date="2017" name="Gigascience">
        <title>Draft genome of the honey bee ectoparasitic mite, Tropilaelaps mercedesae, is shaped by the parasitic life history.</title>
        <authorList>
            <person name="Dong X."/>
            <person name="Armstrong S.D."/>
            <person name="Xia D."/>
            <person name="Makepeace B.L."/>
            <person name="Darby A.C."/>
            <person name="Kadowaki T."/>
        </authorList>
    </citation>
    <scope>NUCLEOTIDE SEQUENCE [LARGE SCALE GENOMIC DNA]</scope>
    <source>
        <strain evidence="2">Wuxi-XJTLU</strain>
    </source>
</reference>
<comment type="caution">
    <text evidence="2">The sequence shown here is derived from an EMBL/GenBank/DDBJ whole genome shotgun (WGS) entry which is preliminary data.</text>
</comment>
<evidence type="ECO:0000313" key="3">
    <source>
        <dbReference type="Proteomes" id="UP000192247"/>
    </source>
</evidence>
<dbReference type="PANTHER" id="PTHR13109">
    <property type="entry name" value="NEUROCHONDRIN"/>
    <property type="match status" value="1"/>
</dbReference>
<proteinExistence type="inferred from homology"/>
<organism evidence="2 3">
    <name type="scientific">Tropilaelaps mercedesae</name>
    <dbReference type="NCBI Taxonomy" id="418985"/>
    <lineage>
        <taxon>Eukaryota</taxon>
        <taxon>Metazoa</taxon>
        <taxon>Ecdysozoa</taxon>
        <taxon>Arthropoda</taxon>
        <taxon>Chelicerata</taxon>
        <taxon>Arachnida</taxon>
        <taxon>Acari</taxon>
        <taxon>Parasitiformes</taxon>
        <taxon>Mesostigmata</taxon>
        <taxon>Gamasina</taxon>
        <taxon>Dermanyssoidea</taxon>
        <taxon>Laelapidae</taxon>
        <taxon>Tropilaelaps</taxon>
    </lineage>
</organism>
<accession>A0A1V9XHN5</accession>
<gene>
    <name evidence="2" type="ORF">BIW11_10083</name>
</gene>
<keyword evidence="3" id="KW-1185">Reference proteome</keyword>
<dbReference type="OrthoDB" id="1694274at2759"/>
<dbReference type="STRING" id="418985.A0A1V9XHN5"/>
<dbReference type="Proteomes" id="UP000192247">
    <property type="component" value="Unassembled WGS sequence"/>
</dbReference>
<dbReference type="EMBL" id="MNPL01010843">
    <property type="protein sequence ID" value="OQR72898.1"/>
    <property type="molecule type" value="Genomic_DNA"/>
</dbReference>
<protein>
    <submittedName>
        <fullName evidence="2">Uncharacterized protein</fullName>
    </submittedName>
</protein>
<sequence length="530" mass="60765">MSLGTITADHPVFDRVHRLAFELHSNQNREKFELCESLAALLNSIAQEEEGFLRIPIRPVDAQLFCQSLRDILGSKLSCELRRKALNLAAALFECYGTTWLEDTSSETHLLITLMTNLAAIEIRVALAKKSSFQELEAEISTRYLCAWLKIVHGSIYRLTNDDVDTKWAPERILSLQRCYLHTCQELAGFLDKILVDEDVETNAELREFLHSAADTITYWTINDFDSLEEVISPLLAKLAPICPRLRWTQPCLNIVARLDHETIASNDGSTSSPLIAQISTDNRGKCGAFFVSLRCSFLQVWDGNEELMQFTLQVFSAELQNMKITHDQRLVSITHFIFVEFDSLVVSNTRNVQEAISKMLTEWMTKKEPFQLYDAQVLMHLACLNIKLCQVNVENSTPFRVALACSIQILWVFCGFHKNNPNNKFRMPTIYKHQSEEVLPLLMESWCEATQVLAQLVRKNRFIAEFLYEHRIVHRALTVPLIGTIEMPEPMESVLQEFHQAFLAAYPEAREALDHFQENLLTGKDYNEL</sequence>
<evidence type="ECO:0000256" key="1">
    <source>
        <dbReference type="ARBA" id="ARBA00006927"/>
    </source>
</evidence>
<dbReference type="InterPro" id="IPR008709">
    <property type="entry name" value="Neurochondrin"/>
</dbReference>
<dbReference type="Pfam" id="PF05536">
    <property type="entry name" value="Neurochondrin"/>
    <property type="match status" value="1"/>
</dbReference>
<name>A0A1V9XHN5_9ACAR</name>
<dbReference type="PANTHER" id="PTHR13109:SF7">
    <property type="entry name" value="NEUROCHONDRIN"/>
    <property type="match status" value="1"/>
</dbReference>
<dbReference type="AlphaFoldDB" id="A0A1V9XHN5"/>
<dbReference type="InParanoid" id="A0A1V9XHN5"/>
<comment type="similarity">
    <text evidence="1">Belongs to the neurochondrin family.</text>
</comment>
<evidence type="ECO:0000313" key="2">
    <source>
        <dbReference type="EMBL" id="OQR72898.1"/>
    </source>
</evidence>